<comment type="caution">
    <text evidence="12">The sequence shown here is derived from an EMBL/GenBank/DDBJ whole genome shotgun (WGS) entry which is preliminary data.</text>
</comment>
<proteinExistence type="inferred from homology"/>
<dbReference type="NCBIfam" id="NF004388">
    <property type="entry name" value="PRK05749.1-4"/>
    <property type="match status" value="1"/>
</dbReference>
<feature type="domain" description="Glycosyl transferase family 1" evidence="10">
    <location>
        <begin position="309"/>
        <end position="396"/>
    </location>
</feature>
<evidence type="ECO:0000259" key="11">
    <source>
        <dbReference type="Pfam" id="PF04413"/>
    </source>
</evidence>
<dbReference type="RefSeq" id="WP_203110250.1">
    <property type="nucleotide sequence ID" value="NZ_JADOBG010000013.1"/>
</dbReference>
<evidence type="ECO:0000256" key="3">
    <source>
        <dbReference type="ARBA" id="ARBA00012621"/>
    </source>
</evidence>
<feature type="domain" description="3-deoxy-D-manno-octulosonic-acid transferase N-terminal" evidence="11">
    <location>
        <begin position="33"/>
        <end position="207"/>
    </location>
</feature>
<comment type="function">
    <text evidence="9">Involved in lipopolysaccharide (LPS) biosynthesis. Catalyzes the transfer of 3-deoxy-D-manno-octulosonate (Kdo) residue(s) from CMP-Kdo to lipid IV(A), the tetraacyldisaccharide-1,4'-bisphosphate precursor of lipid A.</text>
</comment>
<organism evidence="12 13">
    <name type="scientific">Legionella bononiensis</name>
    <dbReference type="NCBI Taxonomy" id="2793102"/>
    <lineage>
        <taxon>Bacteria</taxon>
        <taxon>Pseudomonadati</taxon>
        <taxon>Pseudomonadota</taxon>
        <taxon>Gammaproteobacteria</taxon>
        <taxon>Legionellales</taxon>
        <taxon>Legionellaceae</taxon>
        <taxon>Legionella</taxon>
    </lineage>
</organism>
<evidence type="ECO:0000256" key="5">
    <source>
        <dbReference type="ARBA" id="ARBA00022519"/>
    </source>
</evidence>
<dbReference type="EC" id="2.4.99.12" evidence="3 9"/>
<dbReference type="InterPro" id="IPR001296">
    <property type="entry name" value="Glyco_trans_1"/>
</dbReference>
<dbReference type="PANTHER" id="PTHR42755">
    <property type="entry name" value="3-DEOXY-MANNO-OCTULOSONATE CYTIDYLYLTRANSFERASE"/>
    <property type="match status" value="1"/>
</dbReference>
<keyword evidence="9" id="KW-0448">Lipopolysaccharide biosynthesis</keyword>
<dbReference type="Gene3D" id="3.40.50.2000">
    <property type="entry name" value="Glycogen Phosphorylase B"/>
    <property type="match status" value="1"/>
</dbReference>
<dbReference type="PANTHER" id="PTHR42755:SF1">
    <property type="entry name" value="3-DEOXY-D-MANNO-OCTULOSONIC ACID TRANSFERASE, MITOCHONDRIAL-RELATED"/>
    <property type="match status" value="1"/>
</dbReference>
<dbReference type="Pfam" id="PF00534">
    <property type="entry name" value="Glycos_transf_1"/>
    <property type="match status" value="1"/>
</dbReference>
<protein>
    <recommendedName>
        <fullName evidence="4 9">3-deoxy-D-manno-octulosonic acid transferase</fullName>
        <shortName evidence="9">Kdo transferase</shortName>
        <ecNumber evidence="3 9">2.4.99.12</ecNumber>
    </recommendedName>
    <alternativeName>
        <fullName evidence="7 9">Lipid IV(A) 3-deoxy-D-manno-octulosonic acid transferase</fullName>
    </alternativeName>
</protein>
<evidence type="ECO:0000256" key="2">
    <source>
        <dbReference type="ARBA" id="ARBA00004713"/>
    </source>
</evidence>
<keyword evidence="6 9" id="KW-0808">Transferase</keyword>
<dbReference type="InterPro" id="IPR007507">
    <property type="entry name" value="Glycos_transf_N"/>
</dbReference>
<dbReference type="SUPFAM" id="SSF53756">
    <property type="entry name" value="UDP-Glycosyltransferase/glycogen phosphorylase"/>
    <property type="match status" value="1"/>
</dbReference>
<evidence type="ECO:0000313" key="12">
    <source>
        <dbReference type="EMBL" id="MBL7526513.1"/>
    </source>
</evidence>
<evidence type="ECO:0000256" key="8">
    <source>
        <dbReference type="ARBA" id="ARBA00049183"/>
    </source>
</evidence>
<keyword evidence="13" id="KW-1185">Reference proteome</keyword>
<comment type="similarity">
    <text evidence="9">Belongs to the glycosyltransferase group 1 family.</text>
</comment>
<comment type="pathway">
    <text evidence="2 9">Bacterial outer membrane biogenesis; LPS core biosynthesis.</text>
</comment>
<evidence type="ECO:0000256" key="9">
    <source>
        <dbReference type="RuleBase" id="RU365103"/>
    </source>
</evidence>
<keyword evidence="9" id="KW-1003">Cell membrane</keyword>
<evidence type="ECO:0000259" key="10">
    <source>
        <dbReference type="Pfam" id="PF00534"/>
    </source>
</evidence>
<dbReference type="Pfam" id="PF04413">
    <property type="entry name" value="Glycos_transf_N"/>
    <property type="match status" value="1"/>
</dbReference>
<sequence>MRLIYSFLMYLLTPYILLRLWWKGRKLPGYRTRILERFSIGIHDSKPVDVWLHAVSLGEVIAAIPLIDAMLEKHWSVLVTTMTPTGSERVKARFGDKVAHRYIPYDLPVVLKRFFKQVQPRIGVIMETELWPNLINQAHAAKVPLLLANARLSERSLKGYLKLKVLFKPVLNQFSAILAQSEDDANRFIALGARTDIVQVLGNMKFDLQTNTIDSARFNELKSHWGSDRVAVIAASTHDDEESRILSELPRLQKAIPNVVLLIAPRHPERFQTVYQLSVQAGYNTGLRSDLNTVSSANEVVILDCLGELLGLFQISDYAFVGGSLVPVGGHNVLEPIAMNVPVLSGNQVHNFKTICKDLEEAQAIQIVSQADELIDAIIKLHQDKVFQNRMVENATAVLEQNKGSVIKHIQKIEYTMNPITLCR</sequence>
<accession>A0ABS1WB05</accession>
<dbReference type="Proteomes" id="UP000809910">
    <property type="component" value="Unassembled WGS sequence"/>
</dbReference>
<keyword evidence="5" id="KW-0997">Cell inner membrane</keyword>
<comment type="subcellular location">
    <subcellularLocation>
        <location evidence="1">Cell envelope</location>
    </subcellularLocation>
    <subcellularLocation>
        <location evidence="9">Cell membrane</location>
    </subcellularLocation>
</comment>
<keyword evidence="5" id="KW-0472">Membrane</keyword>
<evidence type="ECO:0000256" key="7">
    <source>
        <dbReference type="ARBA" id="ARBA00031445"/>
    </source>
</evidence>
<keyword evidence="12" id="KW-0328">Glycosyltransferase</keyword>
<dbReference type="InterPro" id="IPR039901">
    <property type="entry name" value="Kdotransferase"/>
</dbReference>
<dbReference type="Gene3D" id="3.40.50.11720">
    <property type="entry name" value="3-Deoxy-D-manno-octulosonic-acid transferase, N-terminal domain"/>
    <property type="match status" value="1"/>
</dbReference>
<evidence type="ECO:0000256" key="6">
    <source>
        <dbReference type="ARBA" id="ARBA00022679"/>
    </source>
</evidence>
<evidence type="ECO:0000256" key="1">
    <source>
        <dbReference type="ARBA" id="ARBA00004196"/>
    </source>
</evidence>
<name>A0ABS1WB05_9GAMM</name>
<dbReference type="GO" id="GO:0043842">
    <property type="term" value="F:Kdo transferase activity"/>
    <property type="evidence" value="ECO:0007669"/>
    <property type="project" value="UniProtKB-EC"/>
</dbReference>
<comment type="catalytic activity">
    <reaction evidence="8 9">
        <text>lipid IVA (E. coli) + CMP-3-deoxy-beta-D-manno-octulosonate = alpha-Kdo-(2-&gt;6)-lipid IVA (E. coli) + CMP + H(+)</text>
        <dbReference type="Rhea" id="RHEA:28066"/>
        <dbReference type="ChEBI" id="CHEBI:15378"/>
        <dbReference type="ChEBI" id="CHEBI:58603"/>
        <dbReference type="ChEBI" id="CHEBI:60364"/>
        <dbReference type="ChEBI" id="CHEBI:60377"/>
        <dbReference type="ChEBI" id="CHEBI:85987"/>
        <dbReference type="EC" id="2.4.99.12"/>
    </reaction>
</comment>
<evidence type="ECO:0000256" key="4">
    <source>
        <dbReference type="ARBA" id="ARBA00019077"/>
    </source>
</evidence>
<dbReference type="InterPro" id="IPR038107">
    <property type="entry name" value="Glycos_transf_N_sf"/>
</dbReference>
<reference evidence="12 13" key="1">
    <citation type="submission" date="2020-12" db="EMBL/GenBank/DDBJ databases">
        <title>WGS of Legionella: environmental sample.</title>
        <authorList>
            <person name="Cristino S."/>
            <person name="Girolamini L."/>
            <person name="Salaris S."/>
            <person name="Pascale M.R."/>
            <person name="Mazzotta M."/>
            <person name="Orsini M."/>
            <person name="Grottola A."/>
        </authorList>
    </citation>
    <scope>NUCLEOTIDE SEQUENCE [LARGE SCALE GENOMIC DNA]</scope>
    <source>
        <strain evidence="12 13">30cs62</strain>
    </source>
</reference>
<evidence type="ECO:0000313" key="13">
    <source>
        <dbReference type="Proteomes" id="UP000809910"/>
    </source>
</evidence>
<dbReference type="EMBL" id="JADWVN010000014">
    <property type="protein sequence ID" value="MBL7526513.1"/>
    <property type="molecule type" value="Genomic_DNA"/>
</dbReference>
<gene>
    <name evidence="12" type="primary">waaA</name>
    <name evidence="12" type="ORF">I5282_08010</name>
</gene>